<evidence type="ECO:0000256" key="1">
    <source>
        <dbReference type="ARBA" id="ARBA00004429"/>
    </source>
</evidence>
<protein>
    <submittedName>
        <fullName evidence="10">ABC transporter permease</fullName>
    </submittedName>
</protein>
<evidence type="ECO:0000256" key="7">
    <source>
        <dbReference type="ARBA" id="ARBA00023136"/>
    </source>
</evidence>
<dbReference type="GO" id="GO:0015920">
    <property type="term" value="P:lipopolysaccharide transport"/>
    <property type="evidence" value="ECO:0007669"/>
    <property type="project" value="TreeGrafter"/>
</dbReference>
<evidence type="ECO:0000256" key="3">
    <source>
        <dbReference type="ARBA" id="ARBA00022448"/>
    </source>
</evidence>
<comment type="subcellular location">
    <subcellularLocation>
        <location evidence="1">Cell inner membrane</location>
        <topology evidence="1">Multi-pass membrane protein</topology>
    </subcellularLocation>
</comment>
<name>A0A7C0Y7B0_DESA2</name>
<feature type="domain" description="ABC-2 type transporter transmembrane" evidence="9">
    <location>
        <begin position="23"/>
        <end position="123"/>
    </location>
</feature>
<organism evidence="10">
    <name type="scientific">Desulfofervidus auxilii</name>
    <dbReference type="NCBI Taxonomy" id="1621989"/>
    <lineage>
        <taxon>Bacteria</taxon>
        <taxon>Pseudomonadati</taxon>
        <taxon>Thermodesulfobacteriota</taxon>
        <taxon>Candidatus Desulfofervidia</taxon>
        <taxon>Candidatus Desulfofervidales</taxon>
        <taxon>Candidatus Desulfofervidaceae</taxon>
        <taxon>Candidatus Desulfofervidus</taxon>
    </lineage>
</organism>
<evidence type="ECO:0000256" key="4">
    <source>
        <dbReference type="ARBA" id="ARBA00022475"/>
    </source>
</evidence>
<keyword evidence="3" id="KW-0813">Transport</keyword>
<keyword evidence="5 8" id="KW-0812">Transmembrane</keyword>
<comment type="caution">
    <text evidence="10">The sequence shown here is derived from an EMBL/GenBank/DDBJ whole genome shotgun (WGS) entry which is preliminary data.</text>
</comment>
<evidence type="ECO:0000313" key="10">
    <source>
        <dbReference type="EMBL" id="HDD44330.1"/>
    </source>
</evidence>
<accession>A0A7C0Y7B0</accession>
<evidence type="ECO:0000259" key="9">
    <source>
        <dbReference type="Pfam" id="PF01061"/>
    </source>
</evidence>
<dbReference type="Proteomes" id="UP000886289">
    <property type="component" value="Unassembled WGS sequence"/>
</dbReference>
<comment type="similarity">
    <text evidence="2">Belongs to the ABC-2 integral membrane protein family.</text>
</comment>
<feature type="transmembrane region" description="Helical" evidence="8">
    <location>
        <begin position="80"/>
        <end position="99"/>
    </location>
</feature>
<keyword evidence="7 8" id="KW-0472">Membrane</keyword>
<feature type="transmembrane region" description="Helical" evidence="8">
    <location>
        <begin position="47"/>
        <end position="74"/>
    </location>
</feature>
<sequence length="166" mass="19440">NLVTKIYFPREILPLSGVGVAFIDFIFACSVYVLLLILFKTNITWHIIWFVPLFFLLTIFTAGIAMVLAALNVYYRDVKLASGFLIQLWFFASPVFYSIDKLSFKVKLILFLNPLTFIIENMRRCVIEGRGVVWWQFLFMSLFIILLFSISYKFFLITEKKFADVI</sequence>
<dbReference type="Pfam" id="PF01061">
    <property type="entry name" value="ABC2_membrane"/>
    <property type="match status" value="1"/>
</dbReference>
<dbReference type="GO" id="GO:0005886">
    <property type="term" value="C:plasma membrane"/>
    <property type="evidence" value="ECO:0007669"/>
    <property type="project" value="UniProtKB-SubCell"/>
</dbReference>
<dbReference type="GO" id="GO:0140359">
    <property type="term" value="F:ABC-type transporter activity"/>
    <property type="evidence" value="ECO:0007669"/>
    <property type="project" value="InterPro"/>
</dbReference>
<gene>
    <name evidence="10" type="ORF">ENG63_05670</name>
</gene>
<evidence type="ECO:0000256" key="6">
    <source>
        <dbReference type="ARBA" id="ARBA00022989"/>
    </source>
</evidence>
<feature type="transmembrane region" description="Helical" evidence="8">
    <location>
        <begin position="12"/>
        <end position="35"/>
    </location>
</feature>
<dbReference type="PANTHER" id="PTHR30413:SF8">
    <property type="entry name" value="TRANSPORT PERMEASE PROTEIN"/>
    <property type="match status" value="1"/>
</dbReference>
<keyword evidence="6 8" id="KW-1133">Transmembrane helix</keyword>
<proteinExistence type="inferred from homology"/>
<keyword evidence="4" id="KW-1003">Cell membrane</keyword>
<dbReference type="PANTHER" id="PTHR30413">
    <property type="entry name" value="INNER MEMBRANE TRANSPORT PERMEASE"/>
    <property type="match status" value="1"/>
</dbReference>
<feature type="non-terminal residue" evidence="10">
    <location>
        <position position="1"/>
    </location>
</feature>
<evidence type="ECO:0000256" key="2">
    <source>
        <dbReference type="ARBA" id="ARBA00007783"/>
    </source>
</evidence>
<evidence type="ECO:0000256" key="5">
    <source>
        <dbReference type="ARBA" id="ARBA00022692"/>
    </source>
</evidence>
<dbReference type="InterPro" id="IPR013525">
    <property type="entry name" value="ABC2_TM"/>
</dbReference>
<evidence type="ECO:0000256" key="8">
    <source>
        <dbReference type="SAM" id="Phobius"/>
    </source>
</evidence>
<feature type="transmembrane region" description="Helical" evidence="8">
    <location>
        <begin position="132"/>
        <end position="152"/>
    </location>
</feature>
<dbReference type="AlphaFoldDB" id="A0A7C0Y7B0"/>
<reference evidence="10" key="1">
    <citation type="journal article" date="2020" name="mSystems">
        <title>Genome- and Community-Level Interaction Insights into Carbon Utilization and Element Cycling Functions of Hydrothermarchaeota in Hydrothermal Sediment.</title>
        <authorList>
            <person name="Zhou Z."/>
            <person name="Liu Y."/>
            <person name="Xu W."/>
            <person name="Pan J."/>
            <person name="Luo Z.H."/>
            <person name="Li M."/>
        </authorList>
    </citation>
    <scope>NUCLEOTIDE SEQUENCE [LARGE SCALE GENOMIC DNA]</scope>
    <source>
        <strain evidence="10">HyVt-233</strain>
    </source>
</reference>
<dbReference type="EMBL" id="DRBS01000218">
    <property type="protein sequence ID" value="HDD44330.1"/>
    <property type="molecule type" value="Genomic_DNA"/>
</dbReference>